<dbReference type="PANTHER" id="PTHR47371:SF3">
    <property type="entry name" value="PHOSPHOGLYCEROL TRANSFERASE I"/>
    <property type="match status" value="1"/>
</dbReference>
<keyword evidence="5" id="KW-0472">Membrane</keyword>
<name>A0A382JIZ1_9ZZZZ</name>
<feature type="domain" description="Sulfatase N-terminal" evidence="6">
    <location>
        <begin position="18"/>
        <end position="213"/>
    </location>
</feature>
<dbReference type="SUPFAM" id="SSF53649">
    <property type="entry name" value="Alkaline phosphatase-like"/>
    <property type="match status" value="1"/>
</dbReference>
<feature type="non-terminal residue" evidence="7">
    <location>
        <position position="1"/>
    </location>
</feature>
<organism evidence="7">
    <name type="scientific">marine metagenome</name>
    <dbReference type="NCBI Taxonomy" id="408172"/>
    <lineage>
        <taxon>unclassified sequences</taxon>
        <taxon>metagenomes</taxon>
        <taxon>ecological metagenomes</taxon>
    </lineage>
</organism>
<keyword evidence="3" id="KW-0812">Transmembrane</keyword>
<dbReference type="PANTHER" id="PTHR47371">
    <property type="entry name" value="LIPOTEICHOIC ACID SYNTHASE"/>
    <property type="match status" value="1"/>
</dbReference>
<gene>
    <name evidence="7" type="ORF">METZ01_LOCUS264166</name>
</gene>
<evidence type="ECO:0000256" key="3">
    <source>
        <dbReference type="ARBA" id="ARBA00022692"/>
    </source>
</evidence>
<dbReference type="CDD" id="cd16015">
    <property type="entry name" value="LTA_synthase"/>
    <property type="match status" value="1"/>
</dbReference>
<keyword evidence="2" id="KW-1003">Cell membrane</keyword>
<keyword evidence="4" id="KW-1133">Transmembrane helix</keyword>
<sequence length="302" mass="34204">TRDPFAHRQHLLLNDLIGYRKHFFIGGSANWGDLAGFFRGNVSQIKIHEEGTYSASEINAWGISDYDLLMEAHNVFIEEQEPFISVILTAGHHPPFSIPDIDGFEHTPFTEKHKKNGFSNQKDLNAFRFMDYSLGEFINSAKEEKYFENTIFVILGDHGFGHSSQPNLFGALSLHNFHVPLTIFSPGLNLQHKEISDVASSIDLMPTIMGLLSVPYVNTTLGKNLLQTNKMASNAFIFTATNSTYGLISNNYYVISNVDGSNTVYDMNNNNFIDTANLEINKMKELNNGFYHMSKFLRYHNE</sequence>
<protein>
    <recommendedName>
        <fullName evidence="6">Sulfatase N-terminal domain-containing protein</fullName>
    </recommendedName>
</protein>
<evidence type="ECO:0000256" key="4">
    <source>
        <dbReference type="ARBA" id="ARBA00022989"/>
    </source>
</evidence>
<dbReference type="Gene3D" id="3.40.720.10">
    <property type="entry name" value="Alkaline Phosphatase, subunit A"/>
    <property type="match status" value="1"/>
</dbReference>
<accession>A0A382JIZ1</accession>
<comment type="subcellular location">
    <subcellularLocation>
        <location evidence="1">Cell membrane</location>
        <topology evidence="1">Multi-pass membrane protein</topology>
    </subcellularLocation>
</comment>
<dbReference type="GO" id="GO:0005886">
    <property type="term" value="C:plasma membrane"/>
    <property type="evidence" value="ECO:0007669"/>
    <property type="project" value="UniProtKB-SubCell"/>
</dbReference>
<dbReference type="InterPro" id="IPR000917">
    <property type="entry name" value="Sulfatase_N"/>
</dbReference>
<evidence type="ECO:0000313" key="7">
    <source>
        <dbReference type="EMBL" id="SVC11312.1"/>
    </source>
</evidence>
<dbReference type="AlphaFoldDB" id="A0A382JIZ1"/>
<reference evidence="7" key="1">
    <citation type="submission" date="2018-05" db="EMBL/GenBank/DDBJ databases">
        <authorList>
            <person name="Lanie J.A."/>
            <person name="Ng W.-L."/>
            <person name="Kazmierczak K.M."/>
            <person name="Andrzejewski T.M."/>
            <person name="Davidsen T.M."/>
            <person name="Wayne K.J."/>
            <person name="Tettelin H."/>
            <person name="Glass J.I."/>
            <person name="Rusch D."/>
            <person name="Podicherti R."/>
            <person name="Tsui H.-C.T."/>
            <person name="Winkler M.E."/>
        </authorList>
    </citation>
    <scope>NUCLEOTIDE SEQUENCE</scope>
</reference>
<dbReference type="Pfam" id="PF00884">
    <property type="entry name" value="Sulfatase"/>
    <property type="match status" value="1"/>
</dbReference>
<dbReference type="InterPro" id="IPR050448">
    <property type="entry name" value="OpgB/LTA_synthase_biosynth"/>
</dbReference>
<evidence type="ECO:0000256" key="5">
    <source>
        <dbReference type="ARBA" id="ARBA00023136"/>
    </source>
</evidence>
<dbReference type="InterPro" id="IPR017850">
    <property type="entry name" value="Alkaline_phosphatase_core_sf"/>
</dbReference>
<proteinExistence type="predicted"/>
<dbReference type="EMBL" id="UINC01074283">
    <property type="protein sequence ID" value="SVC11312.1"/>
    <property type="molecule type" value="Genomic_DNA"/>
</dbReference>
<evidence type="ECO:0000256" key="2">
    <source>
        <dbReference type="ARBA" id="ARBA00022475"/>
    </source>
</evidence>
<evidence type="ECO:0000256" key="1">
    <source>
        <dbReference type="ARBA" id="ARBA00004651"/>
    </source>
</evidence>
<evidence type="ECO:0000259" key="6">
    <source>
        <dbReference type="Pfam" id="PF00884"/>
    </source>
</evidence>